<gene>
    <name evidence="1" type="ORF">B0T14DRAFT_140938</name>
</gene>
<keyword evidence="2" id="KW-1185">Reference proteome</keyword>
<dbReference type="EMBL" id="JAULSU010000002">
    <property type="protein sequence ID" value="KAK0627660.1"/>
    <property type="molecule type" value="Genomic_DNA"/>
</dbReference>
<dbReference type="Proteomes" id="UP001175000">
    <property type="component" value="Unassembled WGS sequence"/>
</dbReference>
<organism evidence="1 2">
    <name type="scientific">Immersiella caudata</name>
    <dbReference type="NCBI Taxonomy" id="314043"/>
    <lineage>
        <taxon>Eukaryota</taxon>
        <taxon>Fungi</taxon>
        <taxon>Dikarya</taxon>
        <taxon>Ascomycota</taxon>
        <taxon>Pezizomycotina</taxon>
        <taxon>Sordariomycetes</taxon>
        <taxon>Sordariomycetidae</taxon>
        <taxon>Sordariales</taxon>
        <taxon>Lasiosphaeriaceae</taxon>
        <taxon>Immersiella</taxon>
    </lineage>
</organism>
<name>A0AA39X6E2_9PEZI</name>
<evidence type="ECO:0000313" key="2">
    <source>
        <dbReference type="Proteomes" id="UP001175000"/>
    </source>
</evidence>
<sequence>MFHSDRRVVLDISTQGETRYSGTALQPSLERDGSGLGRIQELGFASTQRAGRNILACRLVSAQPSGSLLWRSFLPLGCRMGGHLTRQDESEVSTPEVVVSAATDAKSPSYSTTRRLPWRYNCKQESTTAWRLTDMPTMSATWAQFGSLDYLPPPFLLSGEMGGRLLLAGRSTCLSVPVQSIWPLTHPAGVRGKGTAFPLWKVSDART</sequence>
<protein>
    <submittedName>
        <fullName evidence="1">Uncharacterized protein</fullName>
    </submittedName>
</protein>
<reference evidence="1" key="1">
    <citation type="submission" date="2023-06" db="EMBL/GenBank/DDBJ databases">
        <title>Genome-scale phylogeny and comparative genomics of the fungal order Sordariales.</title>
        <authorList>
            <consortium name="Lawrence Berkeley National Laboratory"/>
            <person name="Hensen N."/>
            <person name="Bonometti L."/>
            <person name="Westerberg I."/>
            <person name="Brannstrom I.O."/>
            <person name="Guillou S."/>
            <person name="Cros-Aarteil S."/>
            <person name="Calhoun S."/>
            <person name="Haridas S."/>
            <person name="Kuo A."/>
            <person name="Mondo S."/>
            <person name="Pangilinan J."/>
            <person name="Riley R."/>
            <person name="Labutti K."/>
            <person name="Andreopoulos B."/>
            <person name="Lipzen A."/>
            <person name="Chen C."/>
            <person name="Yanf M."/>
            <person name="Daum C."/>
            <person name="Ng V."/>
            <person name="Clum A."/>
            <person name="Steindorff A."/>
            <person name="Ohm R."/>
            <person name="Martin F."/>
            <person name="Silar P."/>
            <person name="Natvig D."/>
            <person name="Lalanne C."/>
            <person name="Gautier V."/>
            <person name="Ament-Velasquez S.L."/>
            <person name="Kruys A."/>
            <person name="Hutchinson M.I."/>
            <person name="Powell A.J."/>
            <person name="Barry K."/>
            <person name="Miller A.N."/>
            <person name="Grigoriev I.V."/>
            <person name="Debuchy R."/>
            <person name="Gladieux P."/>
            <person name="Thoren M.H."/>
            <person name="Johannesson H."/>
        </authorList>
    </citation>
    <scope>NUCLEOTIDE SEQUENCE</scope>
    <source>
        <strain evidence="1">CBS 606.72</strain>
    </source>
</reference>
<evidence type="ECO:0000313" key="1">
    <source>
        <dbReference type="EMBL" id="KAK0627660.1"/>
    </source>
</evidence>
<proteinExistence type="predicted"/>
<accession>A0AA39X6E2</accession>
<dbReference type="AlphaFoldDB" id="A0AA39X6E2"/>
<comment type="caution">
    <text evidence="1">The sequence shown here is derived from an EMBL/GenBank/DDBJ whole genome shotgun (WGS) entry which is preliminary data.</text>
</comment>